<name>A0A4Y2LAV3_ARAVE</name>
<protein>
    <submittedName>
        <fullName evidence="1">Uncharacterized protein</fullName>
    </submittedName>
</protein>
<comment type="caution">
    <text evidence="1">The sequence shown here is derived from an EMBL/GenBank/DDBJ whole genome shotgun (WGS) entry which is preliminary data.</text>
</comment>
<evidence type="ECO:0000313" key="1">
    <source>
        <dbReference type="EMBL" id="GBN11632.1"/>
    </source>
</evidence>
<accession>A0A4Y2LAV3</accession>
<organism evidence="1 2">
    <name type="scientific">Araneus ventricosus</name>
    <name type="common">Orbweaver spider</name>
    <name type="synonym">Epeira ventricosa</name>
    <dbReference type="NCBI Taxonomy" id="182803"/>
    <lineage>
        <taxon>Eukaryota</taxon>
        <taxon>Metazoa</taxon>
        <taxon>Ecdysozoa</taxon>
        <taxon>Arthropoda</taxon>
        <taxon>Chelicerata</taxon>
        <taxon>Arachnida</taxon>
        <taxon>Araneae</taxon>
        <taxon>Araneomorphae</taxon>
        <taxon>Entelegynae</taxon>
        <taxon>Araneoidea</taxon>
        <taxon>Araneidae</taxon>
        <taxon>Araneus</taxon>
    </lineage>
</organism>
<gene>
    <name evidence="1" type="ORF">AVEN_140107_1</name>
</gene>
<keyword evidence="2" id="KW-1185">Reference proteome</keyword>
<reference evidence="1 2" key="1">
    <citation type="journal article" date="2019" name="Sci. Rep.">
        <title>Orb-weaving spider Araneus ventricosus genome elucidates the spidroin gene catalogue.</title>
        <authorList>
            <person name="Kono N."/>
            <person name="Nakamura H."/>
            <person name="Ohtoshi R."/>
            <person name="Moran D.A.P."/>
            <person name="Shinohara A."/>
            <person name="Yoshida Y."/>
            <person name="Fujiwara M."/>
            <person name="Mori M."/>
            <person name="Tomita M."/>
            <person name="Arakawa K."/>
        </authorList>
    </citation>
    <scope>NUCLEOTIDE SEQUENCE [LARGE SCALE GENOMIC DNA]</scope>
</reference>
<dbReference type="Proteomes" id="UP000499080">
    <property type="component" value="Unassembled WGS sequence"/>
</dbReference>
<dbReference type="AlphaFoldDB" id="A0A4Y2LAV3"/>
<proteinExistence type="predicted"/>
<evidence type="ECO:0000313" key="2">
    <source>
        <dbReference type="Proteomes" id="UP000499080"/>
    </source>
</evidence>
<sequence>MELTIVNIVHWLLFCYAHTSWLLFCPGKFSLITESPVCFWKHQESHGMRIADRRYYARDHYAKVCPVTKPFHFKKPSAENLSSSCEDIVEKIAGTTYEYYEDPSRTKARYHYGLRKTFLASTSN</sequence>
<dbReference type="EMBL" id="BGPR01005597">
    <property type="protein sequence ID" value="GBN11632.1"/>
    <property type="molecule type" value="Genomic_DNA"/>
</dbReference>